<comment type="caution">
    <text evidence="3">The sequence shown here is derived from an EMBL/GenBank/DDBJ whole genome shotgun (WGS) entry which is preliminary data.</text>
</comment>
<accession>A0A6B3NIQ4</accession>
<name>A0A6B3NIQ4_9CYAN</name>
<sequence>MSSAYLLISHGSRDQRPHLAMEKLAELVGAKLATRRIYWGVGRVGEYDLYRSTSKSVNANITAPAVVTSSSGFPLVGTAILELAEVPLHEQIRQFASLALAAGYNQLQLLPVFLLPGVHVSEDIPAEVALAQQSLGGAIKLKLLPYLGTHPGLRIIMASQLVGIEVDAKILLSHGTRRVNGNQPVEAMADYLGAVAAYFSVSPSLEEQVQVLATAGYRQIMILPYFFFCGGITDAIAQMVAQIQLHSPKLSLRLGEPIGASDPLADLIVDLVEQK</sequence>
<evidence type="ECO:0000313" key="3">
    <source>
        <dbReference type="EMBL" id="NER30775.1"/>
    </source>
</evidence>
<dbReference type="SUPFAM" id="SSF53800">
    <property type="entry name" value="Chelatase"/>
    <property type="match status" value="2"/>
</dbReference>
<dbReference type="GO" id="GO:0046872">
    <property type="term" value="F:metal ion binding"/>
    <property type="evidence" value="ECO:0007669"/>
    <property type="project" value="UniProtKB-KW"/>
</dbReference>
<keyword evidence="1" id="KW-0479">Metal-binding</keyword>
<dbReference type="AlphaFoldDB" id="A0A6B3NIQ4"/>
<gene>
    <name evidence="3" type="ORF">F6J89_24945</name>
</gene>
<proteinExistence type="predicted"/>
<protein>
    <submittedName>
        <fullName evidence="3">Sirohydrochlorin chelatase</fullName>
    </submittedName>
</protein>
<dbReference type="GO" id="GO:0016829">
    <property type="term" value="F:lyase activity"/>
    <property type="evidence" value="ECO:0007669"/>
    <property type="project" value="UniProtKB-KW"/>
</dbReference>
<dbReference type="PANTHER" id="PTHR33542:SF3">
    <property type="entry name" value="SIROHYDROCHLORIN FERROCHELATASE, CHLOROPLASTIC"/>
    <property type="match status" value="1"/>
</dbReference>
<reference evidence="3" key="1">
    <citation type="submission" date="2019-11" db="EMBL/GenBank/DDBJ databases">
        <title>Genomic insights into an expanded diversity of filamentous marine cyanobacteria reveals the extraordinary biosynthetic potential of Moorea and Okeania.</title>
        <authorList>
            <person name="Ferreira Leao T."/>
            <person name="Wang M."/>
            <person name="Moss N."/>
            <person name="Da Silva R."/>
            <person name="Sanders J."/>
            <person name="Nurk S."/>
            <person name="Gurevich A."/>
            <person name="Humphrey G."/>
            <person name="Reher R."/>
            <person name="Zhu Q."/>
            <person name="Belda-Ferre P."/>
            <person name="Glukhov E."/>
            <person name="Rex R."/>
            <person name="Dorrestein P.C."/>
            <person name="Knight R."/>
            <person name="Pevzner P."/>
            <person name="Gerwick W.H."/>
            <person name="Gerwick L."/>
        </authorList>
    </citation>
    <scope>NUCLEOTIDE SEQUENCE</scope>
    <source>
        <strain evidence="3">SIO1C4</strain>
    </source>
</reference>
<dbReference type="Gene3D" id="3.40.50.1400">
    <property type="match status" value="2"/>
</dbReference>
<dbReference type="CDD" id="cd03416">
    <property type="entry name" value="CbiX_SirB_N"/>
    <property type="match status" value="1"/>
</dbReference>
<dbReference type="InterPro" id="IPR002762">
    <property type="entry name" value="CbiX-like"/>
</dbReference>
<dbReference type="Pfam" id="PF01903">
    <property type="entry name" value="CbiX"/>
    <property type="match status" value="2"/>
</dbReference>
<keyword evidence="2" id="KW-0456">Lyase</keyword>
<dbReference type="InterPro" id="IPR050963">
    <property type="entry name" value="Sirohydro_Cobaltochel/CbiX"/>
</dbReference>
<dbReference type="PANTHER" id="PTHR33542">
    <property type="entry name" value="SIROHYDROCHLORIN FERROCHELATASE, CHLOROPLASTIC"/>
    <property type="match status" value="1"/>
</dbReference>
<organism evidence="3">
    <name type="scientific">Symploca sp. SIO1C4</name>
    <dbReference type="NCBI Taxonomy" id="2607765"/>
    <lineage>
        <taxon>Bacteria</taxon>
        <taxon>Bacillati</taxon>
        <taxon>Cyanobacteriota</taxon>
        <taxon>Cyanophyceae</taxon>
        <taxon>Coleofasciculales</taxon>
        <taxon>Coleofasciculaceae</taxon>
        <taxon>Symploca</taxon>
    </lineage>
</organism>
<evidence type="ECO:0000256" key="1">
    <source>
        <dbReference type="ARBA" id="ARBA00022723"/>
    </source>
</evidence>
<dbReference type="EMBL" id="JAAHFQ010000641">
    <property type="protein sequence ID" value="NER30775.1"/>
    <property type="molecule type" value="Genomic_DNA"/>
</dbReference>
<evidence type="ECO:0000256" key="2">
    <source>
        <dbReference type="ARBA" id="ARBA00023239"/>
    </source>
</evidence>